<dbReference type="EMBL" id="PXWF02000191">
    <property type="protein sequence ID" value="PWF48473.1"/>
    <property type="molecule type" value="Genomic_DNA"/>
</dbReference>
<reference evidence="2 3" key="1">
    <citation type="submission" date="2018-04" db="EMBL/GenBank/DDBJ databases">
        <title>Massilia violaceinigra sp. nov., a novel purple-pigmented bacterium isolated from Tianshan glacier, Xinjiang, China.</title>
        <authorList>
            <person name="Wang H."/>
        </authorList>
    </citation>
    <scope>NUCLEOTIDE SEQUENCE [LARGE SCALE GENOMIC DNA]</scope>
    <source>
        <strain evidence="2 3">B448-2</strain>
    </source>
</reference>
<name>A0A2U2HLV3_9BURK</name>
<feature type="domain" description="PRC-barrel" evidence="1">
    <location>
        <begin position="4"/>
        <end position="58"/>
    </location>
</feature>
<dbReference type="AlphaFoldDB" id="A0A2U2HLV3"/>
<evidence type="ECO:0000313" key="2">
    <source>
        <dbReference type="EMBL" id="PWF48473.1"/>
    </source>
</evidence>
<dbReference type="InterPro" id="IPR014747">
    <property type="entry name" value="Bac_photo_RC_H_C"/>
</dbReference>
<dbReference type="InterPro" id="IPR011033">
    <property type="entry name" value="PRC_barrel-like_sf"/>
</dbReference>
<keyword evidence="3" id="KW-1185">Reference proteome</keyword>
<organism evidence="2 3">
    <name type="scientific">Massilia glaciei</name>
    <dbReference type="NCBI Taxonomy" id="1524097"/>
    <lineage>
        <taxon>Bacteria</taxon>
        <taxon>Pseudomonadati</taxon>
        <taxon>Pseudomonadota</taxon>
        <taxon>Betaproteobacteria</taxon>
        <taxon>Burkholderiales</taxon>
        <taxon>Oxalobacteraceae</taxon>
        <taxon>Telluria group</taxon>
        <taxon>Massilia</taxon>
    </lineage>
</organism>
<sequence length="254" mass="28561">MLHSAKELKGLDIVATDGEFGTIDDLYFDDDHWTIRYLVVDTGGWLSGRDVLIPINALLGGDWRNEKIRVGLTKKQIEDSPGIDTDAPVSRQQETSVYQHYGYPYYWAGPYAWGEMVFPIALGEATTPDPDMRCGETGIAQDKPPGDPHLRSVKEVAGYKIQATDDSVGHVEDFLIDDRDWSIQLMVVDTKNWLPGKDVLISPRRIDHVSWDEQKVSVNVSRAVIENSPEYEPANAPPFGPKYDLYRRFGTPHG</sequence>
<dbReference type="RefSeq" id="WP_106757560.1">
    <property type="nucleotide sequence ID" value="NZ_PXWF02000191.1"/>
</dbReference>
<comment type="caution">
    <text evidence="2">The sequence shown here is derived from an EMBL/GenBank/DDBJ whole genome shotgun (WGS) entry which is preliminary data.</text>
</comment>
<dbReference type="GO" id="GO:0019684">
    <property type="term" value="P:photosynthesis, light reaction"/>
    <property type="evidence" value="ECO:0007669"/>
    <property type="project" value="InterPro"/>
</dbReference>
<evidence type="ECO:0000313" key="3">
    <source>
        <dbReference type="Proteomes" id="UP000241421"/>
    </source>
</evidence>
<evidence type="ECO:0000259" key="1">
    <source>
        <dbReference type="Pfam" id="PF05239"/>
    </source>
</evidence>
<dbReference type="Pfam" id="PF05239">
    <property type="entry name" value="PRC"/>
    <property type="match status" value="1"/>
</dbReference>
<protein>
    <submittedName>
        <fullName evidence="2">PRC-barrel domain containing protein</fullName>
    </submittedName>
</protein>
<dbReference type="PANTHER" id="PTHR36505">
    <property type="entry name" value="BLR1072 PROTEIN"/>
    <property type="match status" value="1"/>
</dbReference>
<dbReference type="Proteomes" id="UP000241421">
    <property type="component" value="Unassembled WGS sequence"/>
</dbReference>
<dbReference type="Gene3D" id="3.90.50.10">
    <property type="entry name" value="Photosynthetic Reaction Center, subunit H, domain 2"/>
    <property type="match status" value="2"/>
</dbReference>
<dbReference type="GO" id="GO:0030077">
    <property type="term" value="C:plasma membrane light-harvesting complex"/>
    <property type="evidence" value="ECO:0007669"/>
    <property type="project" value="InterPro"/>
</dbReference>
<dbReference type="PANTHER" id="PTHR36505:SF1">
    <property type="entry name" value="BLR1072 PROTEIN"/>
    <property type="match status" value="1"/>
</dbReference>
<gene>
    <name evidence="2" type="ORF">C7C56_011600</name>
</gene>
<dbReference type="OrthoDB" id="9793882at2"/>
<dbReference type="SUPFAM" id="SSF50346">
    <property type="entry name" value="PRC-barrel domain"/>
    <property type="match status" value="2"/>
</dbReference>
<proteinExistence type="predicted"/>
<accession>A0A2U2HLV3</accession>
<dbReference type="InterPro" id="IPR027275">
    <property type="entry name" value="PRC-brl_dom"/>
</dbReference>